<dbReference type="CDD" id="cd06173">
    <property type="entry name" value="MFS_MefA_like"/>
    <property type="match status" value="1"/>
</dbReference>
<dbReference type="Proteomes" id="UP001228113">
    <property type="component" value="Chromosome"/>
</dbReference>
<comment type="subcellular location">
    <subcellularLocation>
        <location evidence="1">Cell membrane</location>
        <topology evidence="1">Multi-pass membrane protein</topology>
    </subcellularLocation>
</comment>
<feature type="transmembrane region" description="Helical" evidence="7">
    <location>
        <begin position="260"/>
        <end position="279"/>
    </location>
</feature>
<dbReference type="Pfam" id="PF07690">
    <property type="entry name" value="MFS_1"/>
    <property type="match status" value="1"/>
</dbReference>
<feature type="transmembrane region" description="Helical" evidence="7">
    <location>
        <begin position="167"/>
        <end position="193"/>
    </location>
</feature>
<evidence type="ECO:0000256" key="4">
    <source>
        <dbReference type="ARBA" id="ARBA00022692"/>
    </source>
</evidence>
<keyword evidence="3" id="KW-1003">Cell membrane</keyword>
<dbReference type="PANTHER" id="PTHR23513:SF9">
    <property type="entry name" value="ENTEROBACTIN EXPORTER ENTS"/>
    <property type="match status" value="1"/>
</dbReference>
<evidence type="ECO:0000256" key="2">
    <source>
        <dbReference type="ARBA" id="ARBA00022448"/>
    </source>
</evidence>
<evidence type="ECO:0000256" key="1">
    <source>
        <dbReference type="ARBA" id="ARBA00004651"/>
    </source>
</evidence>
<dbReference type="GO" id="GO:0005886">
    <property type="term" value="C:plasma membrane"/>
    <property type="evidence" value="ECO:0007669"/>
    <property type="project" value="UniProtKB-SubCell"/>
</dbReference>
<dbReference type="PANTHER" id="PTHR23513">
    <property type="entry name" value="INTEGRAL MEMBRANE EFFLUX PROTEIN-RELATED"/>
    <property type="match status" value="1"/>
</dbReference>
<evidence type="ECO:0000256" key="6">
    <source>
        <dbReference type="ARBA" id="ARBA00023136"/>
    </source>
</evidence>
<dbReference type="InterPro" id="IPR036259">
    <property type="entry name" value="MFS_trans_sf"/>
</dbReference>
<dbReference type="KEGG" id="msea:METESE_36020"/>
<dbReference type="RefSeq" id="WP_243335571.1">
    <property type="nucleotide sequence ID" value="NZ_AP027081.1"/>
</dbReference>
<dbReference type="Gene3D" id="1.20.1250.20">
    <property type="entry name" value="MFS general substrate transporter like domains"/>
    <property type="match status" value="1"/>
</dbReference>
<keyword evidence="4 7" id="KW-0812">Transmembrane</keyword>
<dbReference type="GO" id="GO:0022857">
    <property type="term" value="F:transmembrane transporter activity"/>
    <property type="evidence" value="ECO:0007669"/>
    <property type="project" value="InterPro"/>
</dbReference>
<keyword evidence="6 7" id="KW-0472">Membrane</keyword>
<sequence length="408" mass="43674">MSDDRHDPYQALRFPEFRWFLAGVVTLTMGTQIQTLVMGWQVYHITHDPLSLGLIGLSEAIPFLTLALFGGWMADREDRRTIGLLTTSLLLLGGGSLLVLNARGLVDSAWPFYAIQAFAGVARAFNRPATLALSTELVPREAYQNGTTWRSSSMQMAQITGPALGGLLYGFGSAVIAYSAEVVLMAFAFFALLHIRPRPRQGTQGPVLKSLTEGVVFVFTRRVILGALSLDLFAVLFGGGVAMLPVFAADILRVGPQGLGVLRAAPAVGSVAMGLWLAHHPPRKRAGWVLLACVAGFGLCWAAFALTPWFVPALLLLFASGCMDAVSMVLRGTLVQMSTPPEMMGRVQAVNGFFIGSSNEVGSFESGVAARLLGVVPSVVFGGLMTLGVVGVIGWRVPELRRLKRITG</sequence>
<feature type="transmembrane region" description="Helical" evidence="7">
    <location>
        <begin position="20"/>
        <end position="43"/>
    </location>
</feature>
<feature type="transmembrane region" description="Helical" evidence="7">
    <location>
        <begin position="223"/>
        <end position="248"/>
    </location>
</feature>
<dbReference type="EMBL" id="AP027081">
    <property type="protein sequence ID" value="BDU78644.1"/>
    <property type="molecule type" value="Genomic_DNA"/>
</dbReference>
<feature type="transmembrane region" description="Helical" evidence="7">
    <location>
        <begin position="372"/>
        <end position="395"/>
    </location>
</feature>
<dbReference type="SUPFAM" id="SSF103473">
    <property type="entry name" value="MFS general substrate transporter"/>
    <property type="match status" value="1"/>
</dbReference>
<keyword evidence="2" id="KW-0813">Transport</keyword>
<dbReference type="InterPro" id="IPR011701">
    <property type="entry name" value="MFS"/>
</dbReference>
<dbReference type="AlphaFoldDB" id="A0AA48GYK1"/>
<feature type="transmembrane region" description="Helical" evidence="7">
    <location>
        <begin position="49"/>
        <end position="70"/>
    </location>
</feature>
<evidence type="ECO:0000256" key="7">
    <source>
        <dbReference type="SAM" id="Phobius"/>
    </source>
</evidence>
<evidence type="ECO:0000256" key="5">
    <source>
        <dbReference type="ARBA" id="ARBA00022989"/>
    </source>
</evidence>
<evidence type="ECO:0000313" key="9">
    <source>
        <dbReference type="Proteomes" id="UP001228113"/>
    </source>
</evidence>
<gene>
    <name evidence="8" type="primary">tetV_2</name>
    <name evidence="8" type="ORF">METESE_36020</name>
</gene>
<accession>A0AA48GYK1</accession>
<evidence type="ECO:0000313" key="8">
    <source>
        <dbReference type="EMBL" id="BDU78644.1"/>
    </source>
</evidence>
<protein>
    <submittedName>
        <fullName evidence="8">MFS transporter</fullName>
    </submittedName>
</protein>
<name>A0AA48GYK1_9BACT</name>
<keyword evidence="9" id="KW-1185">Reference proteome</keyword>
<reference evidence="8" key="1">
    <citation type="journal article" date="2023" name="Int. J. Syst. Evol. Microbiol.">
        <title>Mesoterricola silvestris gen. nov., sp. nov., Mesoterricola sediminis sp. nov., Geothrix oryzae sp. nov., Geothrix edaphica sp. nov., Geothrix rubra sp. nov., and Geothrix limicola sp. nov., six novel members of Acidobacteriota isolated from soils.</title>
        <authorList>
            <person name="Itoh H."/>
            <person name="Sugisawa Y."/>
            <person name="Mise K."/>
            <person name="Xu Z."/>
            <person name="Kuniyasu M."/>
            <person name="Ushijima N."/>
            <person name="Kawano K."/>
            <person name="Kobayashi E."/>
            <person name="Shiratori Y."/>
            <person name="Masuda Y."/>
            <person name="Senoo K."/>
        </authorList>
    </citation>
    <scope>NUCLEOTIDE SEQUENCE</scope>
    <source>
        <strain evidence="8">W786</strain>
    </source>
</reference>
<proteinExistence type="predicted"/>
<organism evidence="8 9">
    <name type="scientific">Mesoterricola sediminis</name>
    <dbReference type="NCBI Taxonomy" id="2927980"/>
    <lineage>
        <taxon>Bacteria</taxon>
        <taxon>Pseudomonadati</taxon>
        <taxon>Acidobacteriota</taxon>
        <taxon>Holophagae</taxon>
        <taxon>Holophagales</taxon>
        <taxon>Holophagaceae</taxon>
        <taxon>Mesoterricola</taxon>
    </lineage>
</organism>
<feature type="transmembrane region" description="Helical" evidence="7">
    <location>
        <begin position="286"/>
        <end position="304"/>
    </location>
</feature>
<keyword evidence="5 7" id="KW-1133">Transmembrane helix</keyword>
<feature type="transmembrane region" description="Helical" evidence="7">
    <location>
        <begin position="82"/>
        <end position="102"/>
    </location>
</feature>
<evidence type="ECO:0000256" key="3">
    <source>
        <dbReference type="ARBA" id="ARBA00022475"/>
    </source>
</evidence>